<evidence type="ECO:0000256" key="1">
    <source>
        <dbReference type="PROSITE-ProRule" id="PRU00042"/>
    </source>
</evidence>
<dbReference type="EMBL" id="MTYJ01000021">
    <property type="protein sequence ID" value="OQV21694.1"/>
    <property type="molecule type" value="Genomic_DNA"/>
</dbReference>
<keyword evidence="1" id="KW-0479">Metal-binding</keyword>
<accession>A0A1W0X2W8</accession>
<dbReference type="PROSITE" id="PS00028">
    <property type="entry name" value="ZINC_FINGER_C2H2_1"/>
    <property type="match status" value="1"/>
</dbReference>
<organism evidence="3 4">
    <name type="scientific">Hypsibius exemplaris</name>
    <name type="common">Freshwater tardigrade</name>
    <dbReference type="NCBI Taxonomy" id="2072580"/>
    <lineage>
        <taxon>Eukaryota</taxon>
        <taxon>Metazoa</taxon>
        <taxon>Ecdysozoa</taxon>
        <taxon>Tardigrada</taxon>
        <taxon>Eutardigrada</taxon>
        <taxon>Parachela</taxon>
        <taxon>Hypsibioidea</taxon>
        <taxon>Hypsibiidae</taxon>
        <taxon>Hypsibius</taxon>
    </lineage>
</organism>
<protein>
    <recommendedName>
        <fullName evidence="2">C2H2-type domain-containing protein</fullName>
    </recommendedName>
</protein>
<comment type="caution">
    <text evidence="3">The sequence shown here is derived from an EMBL/GenBank/DDBJ whole genome shotgun (WGS) entry which is preliminary data.</text>
</comment>
<dbReference type="Gene3D" id="3.30.160.60">
    <property type="entry name" value="Classic Zinc Finger"/>
    <property type="match status" value="1"/>
</dbReference>
<reference evidence="4" key="1">
    <citation type="submission" date="2017-01" db="EMBL/GenBank/DDBJ databases">
        <title>Comparative genomics of anhydrobiosis in the tardigrade Hypsibius dujardini.</title>
        <authorList>
            <person name="Yoshida Y."/>
            <person name="Koutsovoulos G."/>
            <person name="Laetsch D."/>
            <person name="Stevens L."/>
            <person name="Kumar S."/>
            <person name="Horikawa D."/>
            <person name="Ishino K."/>
            <person name="Komine S."/>
            <person name="Tomita M."/>
            <person name="Blaxter M."/>
            <person name="Arakawa K."/>
        </authorList>
    </citation>
    <scope>NUCLEOTIDE SEQUENCE [LARGE SCALE GENOMIC DNA]</scope>
    <source>
        <strain evidence="4">Z151</strain>
    </source>
</reference>
<evidence type="ECO:0000259" key="2">
    <source>
        <dbReference type="PROSITE" id="PS50157"/>
    </source>
</evidence>
<dbReference type="Proteomes" id="UP000192578">
    <property type="component" value="Unassembled WGS sequence"/>
</dbReference>
<dbReference type="InterPro" id="IPR013087">
    <property type="entry name" value="Znf_C2H2_type"/>
</dbReference>
<keyword evidence="1" id="KW-0863">Zinc-finger</keyword>
<sequence length="96" mass="11084">MDQPTSYFIKNDESNHQGRIVSHYDEWLGLADIRIEGSMHSKIPAVYHCSDCNKDFCSQSSVNQHRKRNHSDITTGVCHLYFLLSYRAQPAPETKQ</sequence>
<evidence type="ECO:0000313" key="4">
    <source>
        <dbReference type="Proteomes" id="UP000192578"/>
    </source>
</evidence>
<dbReference type="GO" id="GO:0008270">
    <property type="term" value="F:zinc ion binding"/>
    <property type="evidence" value="ECO:0007669"/>
    <property type="project" value="UniProtKB-KW"/>
</dbReference>
<dbReference type="PROSITE" id="PS50157">
    <property type="entry name" value="ZINC_FINGER_C2H2_2"/>
    <property type="match status" value="1"/>
</dbReference>
<feature type="domain" description="C2H2-type" evidence="2">
    <location>
        <begin position="47"/>
        <end position="75"/>
    </location>
</feature>
<proteinExistence type="predicted"/>
<keyword evidence="1" id="KW-0862">Zinc</keyword>
<gene>
    <name evidence="3" type="ORF">BV898_04273</name>
</gene>
<name>A0A1W0X2W8_HYPEX</name>
<dbReference type="AlphaFoldDB" id="A0A1W0X2W8"/>
<evidence type="ECO:0000313" key="3">
    <source>
        <dbReference type="EMBL" id="OQV21694.1"/>
    </source>
</evidence>
<keyword evidence="4" id="KW-1185">Reference proteome</keyword>